<dbReference type="EMBL" id="WKJL01000001">
    <property type="protein sequence ID" value="MRW82953.1"/>
    <property type="molecule type" value="Genomic_DNA"/>
</dbReference>
<gene>
    <name evidence="1" type="ORF">GJ698_02465</name>
</gene>
<dbReference type="Proteomes" id="UP000439986">
    <property type="component" value="Unassembled WGS sequence"/>
</dbReference>
<dbReference type="RefSeq" id="WP_154355986.1">
    <property type="nucleotide sequence ID" value="NZ_WKJL01000001.1"/>
</dbReference>
<organism evidence="1 2">
    <name type="scientific">Duganella aquatilis</name>
    <dbReference type="NCBI Taxonomy" id="2666082"/>
    <lineage>
        <taxon>Bacteria</taxon>
        <taxon>Pseudomonadati</taxon>
        <taxon>Pseudomonadota</taxon>
        <taxon>Betaproteobacteria</taxon>
        <taxon>Burkholderiales</taxon>
        <taxon>Oxalobacteraceae</taxon>
        <taxon>Telluria group</taxon>
        <taxon>Duganella</taxon>
    </lineage>
</organism>
<dbReference type="AlphaFoldDB" id="A0A844CRP2"/>
<comment type="caution">
    <text evidence="1">The sequence shown here is derived from an EMBL/GenBank/DDBJ whole genome shotgun (WGS) entry which is preliminary data.</text>
</comment>
<reference evidence="1 2" key="1">
    <citation type="submission" date="2019-11" db="EMBL/GenBank/DDBJ databases">
        <title>Novel species isolated from a subtropical stream in China.</title>
        <authorList>
            <person name="Lu H."/>
        </authorList>
    </citation>
    <scope>NUCLEOTIDE SEQUENCE [LARGE SCALE GENOMIC DNA]</scope>
    <source>
        <strain evidence="1 2">FT26W</strain>
    </source>
</reference>
<protein>
    <submittedName>
        <fullName evidence="1">Uncharacterized protein</fullName>
    </submittedName>
</protein>
<proteinExistence type="predicted"/>
<sequence>MSAAFYKSSDGALMAAWAIYETDVGAVRAAGKEFAAHFGGKLLMRSDFHGNRVAGLCFQPAKDDPLWTKPDAQLADKQRPRSSLRKGTKEQRQALAALLTEWSERFPKLKADLAPVLAAMGTDWGALFFCGIGFFKHDGAIYVCTSAKLAPCMVEILSSEYNAAKAAYESIKEAA</sequence>
<name>A0A844CRP2_9BURK</name>
<evidence type="ECO:0000313" key="2">
    <source>
        <dbReference type="Proteomes" id="UP000439986"/>
    </source>
</evidence>
<accession>A0A844CRP2</accession>
<keyword evidence="2" id="KW-1185">Reference proteome</keyword>
<evidence type="ECO:0000313" key="1">
    <source>
        <dbReference type="EMBL" id="MRW82953.1"/>
    </source>
</evidence>